<gene>
    <name evidence="4" type="ORF">HCR_22030</name>
</gene>
<protein>
    <submittedName>
        <fullName evidence="4">Ferrous iron transporter A</fullName>
    </submittedName>
</protein>
<dbReference type="PROSITE" id="PS51257">
    <property type="entry name" value="PROKAR_LIPOPROTEIN"/>
    <property type="match status" value="1"/>
</dbReference>
<name>A0ABN6WYH6_9BACT</name>
<dbReference type="Proteomes" id="UP001321445">
    <property type="component" value="Chromosome"/>
</dbReference>
<dbReference type="Gene3D" id="2.60.40.10">
    <property type="entry name" value="Immunoglobulins"/>
    <property type="match status" value="4"/>
</dbReference>
<keyword evidence="5" id="KW-1185">Reference proteome</keyword>
<evidence type="ECO:0000259" key="3">
    <source>
        <dbReference type="PROSITE" id="PS50853"/>
    </source>
</evidence>
<feature type="domain" description="Fibronectin type-III" evidence="3">
    <location>
        <begin position="323"/>
        <end position="417"/>
    </location>
</feature>
<reference evidence="4 5" key="1">
    <citation type="submission" date="2023-03" db="EMBL/GenBank/DDBJ databases">
        <title>Description of Hydrogenimonas sp. ISO32.</title>
        <authorList>
            <person name="Mino S."/>
            <person name="Fukazawa S."/>
            <person name="Sawabe T."/>
        </authorList>
    </citation>
    <scope>NUCLEOTIDE SEQUENCE [LARGE SCALE GENOMIC DNA]</scope>
    <source>
        <strain evidence="4 5">ISO32</strain>
    </source>
</reference>
<evidence type="ECO:0000313" key="4">
    <source>
        <dbReference type="EMBL" id="BDY13891.1"/>
    </source>
</evidence>
<dbReference type="SMART" id="SM00060">
    <property type="entry name" value="FN3"/>
    <property type="match status" value="4"/>
</dbReference>
<feature type="chain" id="PRO_5047474457" evidence="2">
    <location>
        <begin position="21"/>
        <end position="417"/>
    </location>
</feature>
<evidence type="ECO:0000256" key="1">
    <source>
        <dbReference type="ARBA" id="ARBA00022737"/>
    </source>
</evidence>
<dbReference type="PANTHER" id="PTHR13817:SF151">
    <property type="entry name" value="TITIN"/>
    <property type="match status" value="1"/>
</dbReference>
<dbReference type="SUPFAM" id="SSF49265">
    <property type="entry name" value="Fibronectin type III"/>
    <property type="match status" value="3"/>
</dbReference>
<dbReference type="InterPro" id="IPR050964">
    <property type="entry name" value="Striated_Muscle_Regulatory"/>
</dbReference>
<feature type="signal peptide" evidence="2">
    <location>
        <begin position="1"/>
        <end position="20"/>
    </location>
</feature>
<dbReference type="PROSITE" id="PS50853">
    <property type="entry name" value="FN3"/>
    <property type="match status" value="2"/>
</dbReference>
<keyword evidence="2" id="KW-0732">Signal</keyword>
<evidence type="ECO:0000256" key="2">
    <source>
        <dbReference type="SAM" id="SignalP"/>
    </source>
</evidence>
<dbReference type="EMBL" id="AP027370">
    <property type="protein sequence ID" value="BDY13891.1"/>
    <property type="molecule type" value="Genomic_DNA"/>
</dbReference>
<organism evidence="4 5">
    <name type="scientific">Hydrogenimonas cancrithermarum</name>
    <dbReference type="NCBI Taxonomy" id="2993563"/>
    <lineage>
        <taxon>Bacteria</taxon>
        <taxon>Pseudomonadati</taxon>
        <taxon>Campylobacterota</taxon>
        <taxon>Epsilonproteobacteria</taxon>
        <taxon>Campylobacterales</taxon>
        <taxon>Hydrogenimonadaceae</taxon>
        <taxon>Hydrogenimonas</taxon>
    </lineage>
</organism>
<dbReference type="InterPro" id="IPR036116">
    <property type="entry name" value="FN3_sf"/>
</dbReference>
<dbReference type="RefSeq" id="WP_286336833.1">
    <property type="nucleotide sequence ID" value="NZ_AP027370.1"/>
</dbReference>
<proteinExistence type="predicted"/>
<accession>A0ABN6WYH6</accession>
<keyword evidence="1" id="KW-0677">Repeat</keyword>
<sequence length="417" mass="47809">MKYWIRALCFGALMMIASGCAPKSLSQEAPKILPNLPTVESIKTLSSMTAVGFEWKMVPSSQIAGYRLYRMEPNATQKRLKRVAQIDDRYSSHYVDVKLKPGIEYIYQMSTFNEEGFESKQSEPVRVRTKPMVKSVSFVRAITDLPKRIKLIWRPHQDLRVTGYVVERARVTEPDKWKKIAEVPNRLSAEYIDKDLGNGEIYIYRVRVKLCNGLTSGPSTAVKAITKPLPKPPTDLKATFDLPRKIHLEWQPSPTQDVVYYKVYRSPFNMGFYSYRAKTDKTFFDDVVDDDGKIYYYKISAVDKDGLESPIPETPVMGSTLVKPSAPTITAAKVAFNQAIILWEPGDSRADRYDVIRTEWEGLTRKKRVFKNIYGTKFVDKFMKPGVKYTYRVVEIDKNGLRSEPSEPVELYIATKE</sequence>
<dbReference type="CDD" id="cd00063">
    <property type="entry name" value="FN3"/>
    <property type="match status" value="2"/>
</dbReference>
<evidence type="ECO:0000313" key="5">
    <source>
        <dbReference type="Proteomes" id="UP001321445"/>
    </source>
</evidence>
<dbReference type="InterPro" id="IPR013783">
    <property type="entry name" value="Ig-like_fold"/>
</dbReference>
<feature type="domain" description="Fibronectin type-III" evidence="3">
    <location>
        <begin position="132"/>
        <end position="229"/>
    </location>
</feature>
<dbReference type="InterPro" id="IPR003961">
    <property type="entry name" value="FN3_dom"/>
</dbReference>
<dbReference type="PANTHER" id="PTHR13817">
    <property type="entry name" value="TITIN"/>
    <property type="match status" value="1"/>
</dbReference>